<feature type="compositionally biased region" description="Low complexity" evidence="4">
    <location>
        <begin position="440"/>
        <end position="456"/>
    </location>
</feature>
<dbReference type="Gene3D" id="2.60.40.150">
    <property type="entry name" value="C2 domain"/>
    <property type="match status" value="1"/>
</dbReference>
<dbReference type="Pfam" id="PF20422">
    <property type="entry name" value="DHR-2_Lobe_B"/>
    <property type="match status" value="1"/>
</dbReference>
<gene>
    <name evidence="8" type="ORF">PENTCL1PPCAC_26162</name>
</gene>
<dbReference type="Pfam" id="PF20421">
    <property type="entry name" value="DHR-2_Lobe_C"/>
    <property type="match status" value="1"/>
</dbReference>
<sequence>FAVFPMRGVSLSSRTNPNDDRRSVVSAGSSNASTLVADSLASANSAAHKHNDKSNLRKFTAGVGRPGLAREAREAARNVISTQNPTRKAPVAQPLDYERFLVEKSVNIDNDPQRELLVFPRDDIEETTINIDQPTAVPAVQPTDLREANWLLTRDALQMYSNPQKSVVFNYSKFSGDYDALLNSSSADMDVALSSLVFESDMAEEEAKAAEEGFILSSDVIKEGFLQVVKNDPSLLDNLKSEKKRRWCILRRLEGGTIAFEVQKTPGNATGKPILRVNSAQLRATKKGRTVMEIEPCREDEEKAEREKEKEKREEGKRLMVVPDSNDPQELSSWLQIINRALALANKSDRLSISSGCTEGTAGNNSVFLNSTLDSVSGGDTDSIHSEESLGARDMTQWRGRNTAARALQPPIVDRRNIFSLYHRLAPVTEAKGEVSSILPSRSNQSTTSSPSASPSPRRHKSTASSYHEKSTVVRFSVELSKLDMRLPVSPTEVRQIEPLFVRMFIFDSSTGRRLTEEFHVDVNDDELQMLLTTGRKPRREENGEALRRETIASTAAKKMVCTVAGGASPSTWLVIRVDRVMSSDLNGDLYMKSTGDIKGTLKLQKSIQGACARLGAFRTRFAFAARRVFPELGTIVAGQINGTKGIVNGVDCLQLYRCDQNRLSDTDLHKYLSDYAKFEKASKFLIPGASVSVHVDSSTKIFDFPLRLSSSYLPLNPWRRGESPHSPPVFDVQSFGDIVAEPHSSFVNLMYIYPLALKYDSQKVFSKARNISCTVRFMRGGEDVARESFLDRLNPSGPFASSSSCAIQHHQQCPSFGDEMKLRLPLSLGQYDHLLFCFSHVSVMGQLSAKSPTDSVETNVGYAWLPLATRKERLLMESDEADFSLCVAAELPKGYYRNRPLGIARPEEASSDVKWVDTRPLFRVRLRLVSSVYTTQPKLQAYFQSCQRFEQKVLGGEAVDVLVKRSPSPEESTPRSCSPLAESPIQLDDDHPLVREVHSRTESLCDVDISHLIPFLPLVLNRLLSTLTLAPNDSLALATLSAIISIVDRVSLHSRRRLLRHFVRSQLNPREATSDEDSLHYAICKHLPTLLRSVQPSLDELASVYRQLSFLLDVTARSVAHTIVRKALYKSTRSERFSVELVETIGGLVDTLVPQMIAKHREITVETRTANTALAVFMRCCLSFLDRGAVFRWIHSIVSRLDHAESRGILREYKSDLLTVLIRHEHWLPLSLPLLFDSTDLIQRVQYESTLTETNTSSANSTGILARFFHQLFQSPSISEKTDTDRYNRCGEEWWLSEPYCRRHFPVGLLLQELTMCLREPREYRKRPISLVRNVLAKHGYDKRYADINYQRRIAILYAPLIRFTLDNLNELESATADSGGSNHTDSALGVRTSNKWRSLEKGVIPPVSARFSNVFRSSPVPSPSSLNSSGSPSTVVASPQVTPLAEKFDTEEVQDVLMSVVYVLQRMPKKILGALWSEMEGEKAEDLLRLLEVIVDVFRYRGKWQAMAAYEQTNRMMQRASHVMTKPSTLCRMDEVGDSLSFSSSTGAAPPFAVLQMLNLSQEIALIVLDVIQTFSQNLASSPCLGWSSSSVLFSRLLNLHISLLGDDWPESVRLHTIAALALFVNMFRRRLLDSGPLDALSVLIERLLLLISSRLTSVQMAAAALLQIILRAGYENAATHLANEAMRAAVAPNSMQPKRLVTASERLGRPGAQTGVALARLLGSTPSLAATGRLEKGLTALDSLVSVADQRKQSPFDRAVLELNRQLRGVMAATGALNEAKNDPIRLADLHMQLADSYRGSAALRSTWLETLSSLHSSARYYSEAAVCMAHSVAVCARELGKKGELLSVDWSVLDWISRDIGVEEGLVNEQRGENVQPAGFTIENLASKIEKTAHLLTQSERYEAIGPLYRLIVPSLEKNYNFNSLVSVYAELQQSYSRAVEVKTSGKRHLGAYFRVRFIGKNHFDVDHDTEWVYREHGLTSLAEVSQRIGDYCRQVVGHDRVQVEPEKELDERGLDENIAYVQVTHVDPHVVDSQSRLAYDTHTNLRVFVYEKSSTEGPRGEGGEPAVTQMALQKTLLTVVGSFPSTRRRLRVIDRRTEIFSPLEFACQKLRMKASQMRVLVDSSSGGQRPFDIKGLQLLLQGAVLPTVNAGPLVYAEAFTQPDQKRRYGEKGVEDLKEAFRELMSSCGAALKVNGAAIGPDQTTYHQVLMSSFEAMLERLESFFGCTFKEEEKEEKGWNGSEFPRSHIHILDSISGVDG</sequence>
<dbReference type="Proteomes" id="UP001432027">
    <property type="component" value="Unassembled WGS sequence"/>
</dbReference>
<feature type="region of interest" description="Disordered" evidence="4">
    <location>
        <begin position="376"/>
        <end position="398"/>
    </location>
</feature>
<feature type="domain" description="C2 DOCK-type" evidence="6">
    <location>
        <begin position="748"/>
        <end position="930"/>
    </location>
</feature>
<dbReference type="InterPro" id="IPR046770">
    <property type="entry name" value="DOCKER_Lobe_B"/>
</dbReference>
<evidence type="ECO:0000256" key="2">
    <source>
        <dbReference type="ARBA" id="ARBA00022658"/>
    </source>
</evidence>
<keyword evidence="9" id="KW-1185">Reference proteome</keyword>
<dbReference type="PROSITE" id="PS51651">
    <property type="entry name" value="DOCKER"/>
    <property type="match status" value="1"/>
</dbReference>
<evidence type="ECO:0000313" key="8">
    <source>
        <dbReference type="EMBL" id="GMT03988.1"/>
    </source>
</evidence>
<dbReference type="Pfam" id="PF14429">
    <property type="entry name" value="DOCK-C2"/>
    <property type="match status" value="1"/>
</dbReference>
<feature type="domain" description="PH" evidence="5">
    <location>
        <begin position="219"/>
        <end position="343"/>
    </location>
</feature>
<dbReference type="InterPro" id="IPR001849">
    <property type="entry name" value="PH_domain"/>
</dbReference>
<dbReference type="PROSITE" id="PS51650">
    <property type="entry name" value="C2_DOCK"/>
    <property type="match status" value="1"/>
</dbReference>
<dbReference type="InterPro" id="IPR026791">
    <property type="entry name" value="DOCK"/>
</dbReference>
<feature type="region of interest" description="Disordered" evidence="4">
    <location>
        <begin position="1"/>
        <end position="29"/>
    </location>
</feature>
<dbReference type="Pfam" id="PF11878">
    <property type="entry name" value="DOCK_C-D_N"/>
    <property type="match status" value="1"/>
</dbReference>
<dbReference type="InterPro" id="IPR043161">
    <property type="entry name" value="DOCK_C_lobe_A"/>
</dbReference>
<comment type="caution">
    <text evidence="8">The sequence shown here is derived from an EMBL/GenBank/DDBJ whole genome shotgun (WGS) entry which is preliminary data.</text>
</comment>
<feature type="compositionally biased region" description="Basic and acidic residues" evidence="4">
    <location>
        <begin position="382"/>
        <end position="391"/>
    </location>
</feature>
<dbReference type="InterPro" id="IPR043162">
    <property type="entry name" value="DOCK_C_lobe_C"/>
</dbReference>
<dbReference type="SMART" id="SM00233">
    <property type="entry name" value="PH"/>
    <property type="match status" value="1"/>
</dbReference>
<evidence type="ECO:0000256" key="3">
    <source>
        <dbReference type="PROSITE-ProRule" id="PRU00983"/>
    </source>
</evidence>
<evidence type="ECO:0000259" key="7">
    <source>
        <dbReference type="PROSITE" id="PS51651"/>
    </source>
</evidence>
<evidence type="ECO:0000259" key="6">
    <source>
        <dbReference type="PROSITE" id="PS51650"/>
    </source>
</evidence>
<dbReference type="InterPro" id="IPR046769">
    <property type="entry name" value="DOCKER_Lobe_A"/>
</dbReference>
<reference evidence="8" key="1">
    <citation type="submission" date="2023-10" db="EMBL/GenBank/DDBJ databases">
        <title>Genome assembly of Pristionchus species.</title>
        <authorList>
            <person name="Yoshida K."/>
            <person name="Sommer R.J."/>
        </authorList>
    </citation>
    <scope>NUCLEOTIDE SEQUENCE</scope>
    <source>
        <strain evidence="8">RS0144</strain>
    </source>
</reference>
<dbReference type="GO" id="GO:0005085">
    <property type="term" value="F:guanyl-nucleotide exchange factor activity"/>
    <property type="evidence" value="ECO:0007669"/>
    <property type="project" value="UniProtKB-KW"/>
</dbReference>
<keyword evidence="1" id="KW-0597">Phosphoprotein</keyword>
<feature type="domain" description="DOCKER" evidence="7">
    <location>
        <begin position="1799"/>
        <end position="2234"/>
    </location>
</feature>
<dbReference type="InterPro" id="IPR027357">
    <property type="entry name" value="DOCKER_dom"/>
</dbReference>
<dbReference type="Pfam" id="PF06920">
    <property type="entry name" value="DHR-2_Lobe_A"/>
    <property type="match status" value="1"/>
</dbReference>
<feature type="non-terminal residue" evidence="8">
    <location>
        <position position="1"/>
    </location>
</feature>
<dbReference type="InterPro" id="IPR021816">
    <property type="entry name" value="DOCK_C/D_N"/>
</dbReference>
<dbReference type="InterPro" id="IPR046773">
    <property type="entry name" value="DOCKER_Lobe_C"/>
</dbReference>
<dbReference type="InterPro" id="IPR035892">
    <property type="entry name" value="C2_domain_sf"/>
</dbReference>
<organism evidence="8 9">
    <name type="scientific">Pristionchus entomophagus</name>
    <dbReference type="NCBI Taxonomy" id="358040"/>
    <lineage>
        <taxon>Eukaryota</taxon>
        <taxon>Metazoa</taxon>
        <taxon>Ecdysozoa</taxon>
        <taxon>Nematoda</taxon>
        <taxon>Chromadorea</taxon>
        <taxon>Rhabditida</taxon>
        <taxon>Rhabditina</taxon>
        <taxon>Diplogasteromorpha</taxon>
        <taxon>Diplogasteroidea</taxon>
        <taxon>Neodiplogasteridae</taxon>
        <taxon>Pristionchus</taxon>
    </lineage>
</organism>
<name>A0AAV5UC47_9BILA</name>
<protein>
    <submittedName>
        <fullName evidence="8">Uncharacterized protein</fullName>
    </submittedName>
</protein>
<dbReference type="PANTHER" id="PTHR23317">
    <property type="entry name" value="DEDICATOR OF CYTOKINESIS DOCK"/>
    <property type="match status" value="1"/>
</dbReference>
<dbReference type="InterPro" id="IPR027007">
    <property type="entry name" value="C2_DOCK-type_domain"/>
</dbReference>
<dbReference type="PROSITE" id="PS50003">
    <property type="entry name" value="PH_DOMAIN"/>
    <property type="match status" value="1"/>
</dbReference>
<dbReference type="InterPro" id="IPR016024">
    <property type="entry name" value="ARM-type_fold"/>
</dbReference>
<dbReference type="GO" id="GO:0007264">
    <property type="term" value="P:small GTPase-mediated signal transduction"/>
    <property type="evidence" value="ECO:0007669"/>
    <property type="project" value="InterPro"/>
</dbReference>
<dbReference type="Gene3D" id="1.25.40.410">
    <property type="match status" value="1"/>
</dbReference>
<dbReference type="Gene3D" id="1.20.58.740">
    <property type="match status" value="1"/>
</dbReference>
<accession>A0AAV5UC47</accession>
<evidence type="ECO:0000256" key="4">
    <source>
        <dbReference type="SAM" id="MobiDB-lite"/>
    </source>
</evidence>
<dbReference type="SUPFAM" id="SSF48371">
    <property type="entry name" value="ARM repeat"/>
    <property type="match status" value="1"/>
</dbReference>
<keyword evidence="2" id="KW-0344">Guanine-nucleotide releasing factor</keyword>
<comment type="similarity">
    <text evidence="3">Belongs to the DOCK family.</text>
</comment>
<dbReference type="EMBL" id="BTSX01000006">
    <property type="protein sequence ID" value="GMT03988.1"/>
    <property type="molecule type" value="Genomic_DNA"/>
</dbReference>
<evidence type="ECO:0000256" key="1">
    <source>
        <dbReference type="ARBA" id="ARBA00022553"/>
    </source>
</evidence>
<evidence type="ECO:0000259" key="5">
    <source>
        <dbReference type="PROSITE" id="PS50003"/>
    </source>
</evidence>
<evidence type="ECO:0000313" key="9">
    <source>
        <dbReference type="Proteomes" id="UP001432027"/>
    </source>
</evidence>
<proteinExistence type="inferred from homology"/>
<dbReference type="PANTHER" id="PTHR23317:SF26">
    <property type="entry name" value="ZIZIMIN, ISOFORM K"/>
    <property type="match status" value="1"/>
</dbReference>
<feature type="region of interest" description="Disordered" evidence="4">
    <location>
        <begin position="433"/>
        <end position="468"/>
    </location>
</feature>